<proteinExistence type="inferred from homology"/>
<feature type="binding site" evidence="11">
    <location>
        <position position="219"/>
    </location>
    <ligand>
        <name>Ca(2+)</name>
        <dbReference type="ChEBI" id="CHEBI:29108"/>
        <label>2</label>
    </ligand>
</feature>
<evidence type="ECO:0000256" key="4">
    <source>
        <dbReference type="ARBA" id="ARBA00022729"/>
    </source>
</evidence>
<feature type="domain" description="Peptidase metallopeptidase" evidence="14">
    <location>
        <begin position="161"/>
        <end position="327"/>
    </location>
</feature>
<evidence type="ECO:0000256" key="13">
    <source>
        <dbReference type="SAM" id="SignalP"/>
    </source>
</evidence>
<dbReference type="SMART" id="SM00235">
    <property type="entry name" value="ZnMc"/>
    <property type="match status" value="1"/>
</dbReference>
<keyword evidence="6 11" id="KW-0862">Zinc</keyword>
<dbReference type="InterPro" id="IPR036365">
    <property type="entry name" value="PGBD-like_sf"/>
</dbReference>
<feature type="binding site" evidence="11">
    <location>
        <position position="259"/>
    </location>
    <ligand>
        <name>Ca(2+)</name>
        <dbReference type="ChEBI" id="CHEBI:29108"/>
        <label>1</label>
    </ligand>
</feature>
<dbReference type="GO" id="GO:0031012">
    <property type="term" value="C:extracellular matrix"/>
    <property type="evidence" value="ECO:0007669"/>
    <property type="project" value="InterPro"/>
</dbReference>
<dbReference type="GO" id="GO:0008270">
    <property type="term" value="F:zinc ion binding"/>
    <property type="evidence" value="ECO:0007669"/>
    <property type="project" value="InterPro"/>
</dbReference>
<dbReference type="InterPro" id="IPR024079">
    <property type="entry name" value="MetalloPept_cat_dom_sf"/>
</dbReference>
<keyword evidence="11" id="KW-0106">Calcium</keyword>
<evidence type="ECO:0000256" key="7">
    <source>
        <dbReference type="ARBA" id="ARBA00023049"/>
    </source>
</evidence>
<dbReference type="PANTHER" id="PTHR10201">
    <property type="entry name" value="MATRIX METALLOPROTEINASE"/>
    <property type="match status" value="1"/>
</dbReference>
<feature type="binding site" evidence="11">
    <location>
        <position position="259"/>
    </location>
    <ligand>
        <name>Ca(2+)</name>
        <dbReference type="ChEBI" id="CHEBI:29108"/>
        <label>3</label>
    </ligand>
</feature>
<feature type="binding site" evidence="11">
    <location>
        <position position="282"/>
    </location>
    <ligand>
        <name>Zn(2+)</name>
        <dbReference type="ChEBI" id="CHEBI:29105"/>
        <label>2</label>
        <note>catalytic</note>
    </ligand>
</feature>
<dbReference type="InterPro" id="IPR033739">
    <property type="entry name" value="M10A_MMP"/>
</dbReference>
<dbReference type="CDD" id="cd04278">
    <property type="entry name" value="ZnMc_MMP"/>
    <property type="match status" value="1"/>
</dbReference>
<reference evidence="15" key="1">
    <citation type="submission" date="2015-02" db="EMBL/GenBank/DDBJ databases">
        <title>A transcriptome of Wollemia nobilis - a relic of Gondwana.</title>
        <authorList>
            <person name="Chia J.Y."/>
            <person name="Leong Y.S."/>
            <person name="Abdul Karim S."/>
            <person name="Wan Azmi N."/>
            <person name="Hercus R."/>
            <person name="Croft L."/>
        </authorList>
    </citation>
    <scope>NUCLEOTIDE SEQUENCE</scope>
    <source>
        <strain evidence="15">MaeBrown</strain>
        <tissue evidence="15">Leaf</tissue>
    </source>
</reference>
<feature type="binding site" evidence="11">
    <location>
        <position position="229"/>
    </location>
    <ligand>
        <name>Zn(2+)</name>
        <dbReference type="ChEBI" id="CHEBI:29105"/>
        <label>1</label>
    </ligand>
</feature>
<dbReference type="SUPFAM" id="SSF47090">
    <property type="entry name" value="PGBD-like"/>
    <property type="match status" value="1"/>
</dbReference>
<dbReference type="PRINTS" id="PR00138">
    <property type="entry name" value="MATRIXIN"/>
</dbReference>
<feature type="binding site" evidence="11">
    <location>
        <position position="237"/>
    </location>
    <ligand>
        <name>Ca(2+)</name>
        <dbReference type="ChEBI" id="CHEBI:29108"/>
        <label>3</label>
    </ligand>
</feature>
<dbReference type="Pfam" id="PF00413">
    <property type="entry name" value="Peptidase_M10"/>
    <property type="match status" value="1"/>
</dbReference>
<keyword evidence="4 13" id="KW-0732">Signal</keyword>
<dbReference type="FunFam" id="3.40.390.10:FF:000018">
    <property type="entry name" value="Metalloendoproteinase 1"/>
    <property type="match status" value="1"/>
</dbReference>
<feature type="binding site" description="in inhibited form" evidence="11">
    <location>
        <position position="124"/>
    </location>
    <ligand>
        <name>Zn(2+)</name>
        <dbReference type="ChEBI" id="CHEBI:29105"/>
        <label>2</label>
        <note>catalytic</note>
    </ligand>
</feature>
<evidence type="ECO:0000256" key="9">
    <source>
        <dbReference type="ARBA" id="ARBA00023180"/>
    </source>
</evidence>
<comment type="similarity">
    <text evidence="1">Belongs to the peptidase M10A family. Matrix metalloproteinases (MMPs) subfamily.</text>
</comment>
<evidence type="ECO:0000256" key="3">
    <source>
        <dbReference type="ARBA" id="ARBA00022723"/>
    </source>
</evidence>
<dbReference type="MEROPS" id="M10.065"/>
<keyword evidence="8" id="KW-0865">Zymogen</keyword>
<dbReference type="InterPro" id="IPR001818">
    <property type="entry name" value="Pept_M10_metallopeptidase"/>
</dbReference>
<dbReference type="GO" id="GO:0006508">
    <property type="term" value="P:proteolysis"/>
    <property type="evidence" value="ECO:0007669"/>
    <property type="project" value="UniProtKB-KW"/>
</dbReference>
<evidence type="ECO:0000256" key="11">
    <source>
        <dbReference type="PIRSR" id="PIRSR621190-2"/>
    </source>
</evidence>
<dbReference type="InterPro" id="IPR021190">
    <property type="entry name" value="Pept_M10A"/>
</dbReference>
<feature type="binding site" evidence="11">
    <location>
        <position position="236"/>
    </location>
    <ligand>
        <name>Ca(2+)</name>
        <dbReference type="ChEBI" id="CHEBI:29108"/>
        <label>3</label>
    </ligand>
</feature>
<feature type="binding site" evidence="11">
    <location>
        <position position="254"/>
    </location>
    <ligand>
        <name>Zn(2+)</name>
        <dbReference type="ChEBI" id="CHEBI:29105"/>
        <label>1</label>
    </ligand>
</feature>
<evidence type="ECO:0000256" key="6">
    <source>
        <dbReference type="ARBA" id="ARBA00022833"/>
    </source>
</evidence>
<dbReference type="GO" id="GO:0030574">
    <property type="term" value="P:collagen catabolic process"/>
    <property type="evidence" value="ECO:0007669"/>
    <property type="project" value="TreeGrafter"/>
</dbReference>
<comment type="cofactor">
    <cofactor evidence="11">
        <name>Ca(2+)</name>
        <dbReference type="ChEBI" id="CHEBI:29108"/>
    </cofactor>
    <text evidence="11">Can bind about 5 Ca(2+) ions per subunit.</text>
</comment>
<evidence type="ECO:0000313" key="15">
    <source>
        <dbReference type="EMBL" id="JAG86900.1"/>
    </source>
</evidence>
<keyword evidence="2" id="KW-0645">Protease</keyword>
<dbReference type="GO" id="GO:0004222">
    <property type="term" value="F:metalloendopeptidase activity"/>
    <property type="evidence" value="ECO:0007669"/>
    <property type="project" value="InterPro"/>
</dbReference>
<feature type="chain" id="PRO_5002201284" evidence="13">
    <location>
        <begin position="20"/>
        <end position="370"/>
    </location>
</feature>
<dbReference type="InterPro" id="IPR002477">
    <property type="entry name" value="Peptidoglycan-bd-like"/>
</dbReference>
<evidence type="ECO:0000256" key="5">
    <source>
        <dbReference type="ARBA" id="ARBA00022801"/>
    </source>
</evidence>
<organism evidence="15">
    <name type="scientific">Wollemia nobilis</name>
    <dbReference type="NCBI Taxonomy" id="56998"/>
    <lineage>
        <taxon>Eukaryota</taxon>
        <taxon>Viridiplantae</taxon>
        <taxon>Streptophyta</taxon>
        <taxon>Embryophyta</taxon>
        <taxon>Tracheophyta</taxon>
        <taxon>Spermatophyta</taxon>
        <taxon>Pinopsida</taxon>
        <taxon>Pinidae</taxon>
        <taxon>Conifers II</taxon>
        <taxon>Araucariales</taxon>
        <taxon>Araucariaceae</taxon>
        <taxon>Wollemia</taxon>
    </lineage>
</organism>
<dbReference type="GO" id="GO:0030198">
    <property type="term" value="P:extracellular matrix organization"/>
    <property type="evidence" value="ECO:0007669"/>
    <property type="project" value="TreeGrafter"/>
</dbReference>
<dbReference type="Gene3D" id="3.40.390.10">
    <property type="entry name" value="Collagenase (Catalytic Domain)"/>
    <property type="match status" value="1"/>
</dbReference>
<feature type="binding site" evidence="11">
    <location>
        <position position="244"/>
    </location>
    <ligand>
        <name>Zn(2+)</name>
        <dbReference type="ChEBI" id="CHEBI:29105"/>
        <label>1</label>
    </ligand>
</feature>
<keyword evidence="9" id="KW-0325">Glycoprotein</keyword>
<dbReference type="PANTHER" id="PTHR10201:SF272">
    <property type="entry name" value="METALLOENDOPROTEINASE 5-MMP"/>
    <property type="match status" value="1"/>
</dbReference>
<feature type="active site" evidence="10">
    <location>
        <position position="283"/>
    </location>
</feature>
<dbReference type="SUPFAM" id="SSF55486">
    <property type="entry name" value="Metalloproteases ('zincins'), catalytic domain"/>
    <property type="match status" value="1"/>
</dbReference>
<keyword evidence="7" id="KW-0482">Metalloprotease</keyword>
<feature type="binding site" evidence="11">
    <location>
        <position position="292"/>
    </location>
    <ligand>
        <name>Zn(2+)</name>
        <dbReference type="ChEBI" id="CHEBI:29105"/>
        <label>2</label>
        <note>catalytic</note>
    </ligand>
</feature>
<sequence length="370" mass="41060">MAWLKLVLIACFWVTVCHGFYPKKLSNLGFPPIPAFPNNSPAGAWDCFKNLTDTHKGDRMKDMPNLKQYFQKFGYLTAPEGHNMTEDFDEMVENAVKMYQRNFGLNVTGNLDEATVSQLMMPRCGREDVINGTSLMWRNNGSGHAPNGLIHAVKHYTFFPGSPRWSVFKQDLTYAFDPDHEVTEITMAQMLTVFRSAFQRWADVIPLTFTETDDYANADLKVGFFSGDHGDGEPFDGPLGTLAHSFSPEDGRFHLDAAESWTVDLADDSASTAIDLESIATHEIGHLLGLGHTNVKGAIMYPSIAPRTRKVDLAEDDVEGVQSLYGSNPNYNGSVIRTTQEDTSGGSAFRPSPLFLGASPLILFLSYFVF</sequence>
<dbReference type="AlphaFoldDB" id="A0A0C9QQ87"/>
<dbReference type="Pfam" id="PF01471">
    <property type="entry name" value="PG_binding_1"/>
    <property type="match status" value="1"/>
</dbReference>
<name>A0A0C9QQ87_9CONI</name>
<dbReference type="EMBL" id="GCHU01013975">
    <property type="protein sequence ID" value="JAG86900.1"/>
    <property type="molecule type" value="Transcribed_RNA"/>
</dbReference>
<evidence type="ECO:0000256" key="2">
    <source>
        <dbReference type="ARBA" id="ARBA00022670"/>
    </source>
</evidence>
<keyword evidence="5" id="KW-0378">Hydrolase</keyword>
<evidence type="ECO:0000256" key="12">
    <source>
        <dbReference type="PIRSR" id="PIRSR621190-5"/>
    </source>
</evidence>
<evidence type="ECO:0000256" key="8">
    <source>
        <dbReference type="ARBA" id="ARBA00023145"/>
    </source>
</evidence>
<feature type="binding site" evidence="11">
    <location>
        <position position="286"/>
    </location>
    <ligand>
        <name>Zn(2+)</name>
        <dbReference type="ChEBI" id="CHEBI:29105"/>
        <label>2</label>
        <note>catalytic</note>
    </ligand>
</feature>
<evidence type="ECO:0000259" key="14">
    <source>
        <dbReference type="SMART" id="SM00235"/>
    </source>
</evidence>
<feature type="signal peptide" evidence="13">
    <location>
        <begin position="1"/>
        <end position="19"/>
    </location>
</feature>
<keyword evidence="3 11" id="KW-0479">Metal-binding</keyword>
<evidence type="ECO:0000256" key="1">
    <source>
        <dbReference type="ARBA" id="ARBA00009614"/>
    </source>
</evidence>
<comment type="cofactor">
    <cofactor evidence="11">
        <name>Zn(2+)</name>
        <dbReference type="ChEBI" id="CHEBI:29105"/>
    </cofactor>
    <text evidence="11">Binds 2 Zn(2+) ions per subunit.</text>
</comment>
<feature type="binding site" evidence="11">
    <location>
        <position position="256"/>
    </location>
    <ligand>
        <name>Ca(2+)</name>
        <dbReference type="ChEBI" id="CHEBI:29108"/>
        <label>3</label>
    </ligand>
</feature>
<protein>
    <submittedName>
        <fullName evidence="15">TSA: Wollemia nobilis Ref_Wollemi_Transcript_14056_1424 transcribed RNA sequence</fullName>
    </submittedName>
</protein>
<feature type="binding site" evidence="11">
    <location>
        <position position="300"/>
    </location>
    <ligand>
        <name>Zn(2+)</name>
        <dbReference type="ChEBI" id="CHEBI:29105"/>
        <label>2</label>
        <note>catalytic</note>
    </ligand>
</feature>
<dbReference type="InterPro" id="IPR006026">
    <property type="entry name" value="Peptidase_Metallo"/>
</dbReference>
<feature type="short sequence motif" description="Cysteine switch" evidence="12">
    <location>
        <begin position="122"/>
        <end position="129"/>
    </location>
</feature>
<feature type="binding site" evidence="11">
    <location>
        <position position="231"/>
    </location>
    <ligand>
        <name>Zn(2+)</name>
        <dbReference type="ChEBI" id="CHEBI:29105"/>
        <label>1</label>
    </ligand>
</feature>
<accession>A0A0C9QQ87</accession>
<evidence type="ECO:0000256" key="10">
    <source>
        <dbReference type="PIRSR" id="PIRSR621190-1"/>
    </source>
</evidence>